<dbReference type="PRINTS" id="PR00080">
    <property type="entry name" value="SDRFAMILY"/>
</dbReference>
<name>A0ABS3AR19_9BACT</name>
<dbReference type="Gene3D" id="3.40.50.720">
    <property type="entry name" value="NAD(P)-binding Rossmann-like Domain"/>
    <property type="match status" value="1"/>
</dbReference>
<dbReference type="PANTHER" id="PTHR44196">
    <property type="entry name" value="DEHYDROGENASE/REDUCTASE SDR FAMILY MEMBER 7B"/>
    <property type="match status" value="1"/>
</dbReference>
<proteinExistence type="inferred from homology"/>
<evidence type="ECO:0000256" key="1">
    <source>
        <dbReference type="ARBA" id="ARBA00006484"/>
    </source>
</evidence>
<dbReference type="SUPFAM" id="SSF51735">
    <property type="entry name" value="NAD(P)-binding Rossmann-fold domains"/>
    <property type="match status" value="1"/>
</dbReference>
<gene>
    <name evidence="4" type="ORF">JYU14_03715</name>
</gene>
<dbReference type="InterPro" id="IPR002347">
    <property type="entry name" value="SDR_fam"/>
</dbReference>
<comment type="similarity">
    <text evidence="1 3">Belongs to the short-chain dehydrogenases/reductases (SDR) family.</text>
</comment>
<evidence type="ECO:0000313" key="4">
    <source>
        <dbReference type="EMBL" id="MBN4067173.1"/>
    </source>
</evidence>
<keyword evidence="5" id="KW-1185">Reference proteome</keyword>
<accession>A0ABS3AR19</accession>
<evidence type="ECO:0000313" key="5">
    <source>
        <dbReference type="Proteomes" id="UP000722121"/>
    </source>
</evidence>
<protein>
    <submittedName>
        <fullName evidence="4">SDR family NAD(P)-dependent oxidoreductase</fullName>
    </submittedName>
</protein>
<comment type="caution">
    <text evidence="4">The sequence shown here is derived from an EMBL/GenBank/DDBJ whole genome shotgun (WGS) entry which is preliminary data.</text>
</comment>
<sequence length="274" mass="30589">MREIKVRRALVTGASSGLGRQLALLLAQQKIDLILSGRNEERLNAVAAECQKQVDVHRVVGDLVHPSTRALLLDAIVLFAPDLVINNAGMGIYGPALAIPVNEQKTILQLNGEVAMELSIEAARVLIANGQKGVIANISSVTAFFPFPQYAMYAASKAFINSFSLAFDCEVKEYGVRVLTLCPGQIATPFRTVAGNGVKQEHSTASMSIESAAKHILRQVKKRKMVDVFDWRYKIVSVLLKWQWIWRLAQPFLQRSIDRRHNRKELIFPKDRRS</sequence>
<evidence type="ECO:0000256" key="3">
    <source>
        <dbReference type="RuleBase" id="RU000363"/>
    </source>
</evidence>
<keyword evidence="2" id="KW-0560">Oxidoreductase</keyword>
<organism evidence="4 5">
    <name type="scientific">Simkania negevensis</name>
    <dbReference type="NCBI Taxonomy" id="83561"/>
    <lineage>
        <taxon>Bacteria</taxon>
        <taxon>Pseudomonadati</taxon>
        <taxon>Chlamydiota</taxon>
        <taxon>Chlamydiia</taxon>
        <taxon>Parachlamydiales</taxon>
        <taxon>Simkaniaceae</taxon>
        <taxon>Simkania</taxon>
    </lineage>
</organism>
<dbReference type="Proteomes" id="UP000722121">
    <property type="component" value="Unassembled WGS sequence"/>
</dbReference>
<dbReference type="CDD" id="cd05233">
    <property type="entry name" value="SDR_c"/>
    <property type="match status" value="1"/>
</dbReference>
<reference evidence="4 5" key="1">
    <citation type="submission" date="2021-02" db="EMBL/GenBank/DDBJ databases">
        <title>Activity-based single-cell genomes from oceanic crustal fluid captures similar information to metagenomic and metatranscriptomic surveys with orders of magnitude less sampling.</title>
        <authorList>
            <person name="D'Angelo T.S."/>
            <person name="Orcutt B.N."/>
        </authorList>
    </citation>
    <scope>NUCLEOTIDE SEQUENCE [LARGE SCALE GENOMIC DNA]</scope>
    <source>
        <strain evidence="4">AH-315-G07</strain>
    </source>
</reference>
<dbReference type="Pfam" id="PF00106">
    <property type="entry name" value="adh_short"/>
    <property type="match status" value="1"/>
</dbReference>
<evidence type="ECO:0000256" key="2">
    <source>
        <dbReference type="ARBA" id="ARBA00023002"/>
    </source>
</evidence>
<dbReference type="EMBL" id="JAFITR010000077">
    <property type="protein sequence ID" value="MBN4067173.1"/>
    <property type="molecule type" value="Genomic_DNA"/>
</dbReference>
<dbReference type="InterPro" id="IPR036291">
    <property type="entry name" value="NAD(P)-bd_dom_sf"/>
</dbReference>
<dbReference type="PRINTS" id="PR00081">
    <property type="entry name" value="GDHRDH"/>
</dbReference>
<dbReference type="PANTHER" id="PTHR44196:SF2">
    <property type="entry name" value="SHORT-CHAIN DEHYDROGENASE-RELATED"/>
    <property type="match status" value="1"/>
</dbReference>